<keyword evidence="8" id="KW-0489">Methyltransferase</keyword>
<comment type="cofactor">
    <cofactor evidence="7">
        <name>Mg(2+)</name>
        <dbReference type="ChEBI" id="CHEBI:18420"/>
    </cofactor>
</comment>
<organism evidence="8 9">
    <name type="scientific">Pseudomonas syringae group genomosp. 3</name>
    <dbReference type="NCBI Taxonomy" id="251701"/>
    <lineage>
        <taxon>Bacteria</taxon>
        <taxon>Pseudomonadati</taxon>
        <taxon>Pseudomonadota</taxon>
        <taxon>Gammaproteobacteria</taxon>
        <taxon>Pseudomonadales</taxon>
        <taxon>Pseudomonadaceae</taxon>
        <taxon>Pseudomonas</taxon>
    </lineage>
</organism>
<keyword evidence="8" id="KW-0808">Transferase</keyword>
<dbReference type="GO" id="GO:0046872">
    <property type="term" value="F:metal ion binding"/>
    <property type="evidence" value="ECO:0007669"/>
    <property type="project" value="UniProtKB-KW"/>
</dbReference>
<evidence type="ECO:0000313" key="9">
    <source>
        <dbReference type="Proteomes" id="UP000238093"/>
    </source>
</evidence>
<evidence type="ECO:0000256" key="1">
    <source>
        <dbReference type="ARBA" id="ARBA00001968"/>
    </source>
</evidence>
<dbReference type="AlphaFoldDB" id="A0A2K4W931"/>
<proteinExistence type="predicted"/>
<dbReference type="Gene3D" id="3.50.30.40">
    <property type="entry name" value="Ribonuclease E inhibitor RraA/RraA-like"/>
    <property type="match status" value="1"/>
</dbReference>
<evidence type="ECO:0000256" key="5">
    <source>
        <dbReference type="ARBA" id="ARBA00029596"/>
    </source>
</evidence>
<dbReference type="GO" id="GO:0008168">
    <property type="term" value="F:methyltransferase activity"/>
    <property type="evidence" value="ECO:0007669"/>
    <property type="project" value="UniProtKB-KW"/>
</dbReference>
<evidence type="ECO:0000256" key="4">
    <source>
        <dbReference type="ARBA" id="ARBA00023239"/>
    </source>
</evidence>
<feature type="binding site" evidence="7">
    <location>
        <position position="120"/>
    </location>
    <ligand>
        <name>Mg(2+)</name>
        <dbReference type="ChEBI" id="CHEBI:18420"/>
    </ligand>
</feature>
<dbReference type="InterPro" id="IPR036704">
    <property type="entry name" value="RraA/RraA-like_sf"/>
</dbReference>
<accession>A0A2K4W931</accession>
<dbReference type="PANTHER" id="PTHR33254:SF4">
    <property type="entry name" value="4-HYDROXY-4-METHYL-2-OXOGLUTARATE ALDOLASE 3-RELATED"/>
    <property type="match status" value="1"/>
</dbReference>
<comment type="cofactor">
    <cofactor evidence="1">
        <name>a divalent metal cation</name>
        <dbReference type="ChEBI" id="CHEBI:60240"/>
    </cofactor>
</comment>
<dbReference type="CDD" id="cd16841">
    <property type="entry name" value="RraA_family"/>
    <property type="match status" value="1"/>
</dbReference>
<protein>
    <recommendedName>
        <fullName evidence="2">Putative 4-hydroxy-4-methyl-2-oxoglutarate aldolase</fullName>
    </recommendedName>
    <alternativeName>
        <fullName evidence="5">Regulator of ribonuclease activity homolog</fullName>
    </alternativeName>
    <alternativeName>
        <fullName evidence="6">RraA-like protein</fullName>
    </alternativeName>
</protein>
<keyword evidence="3 7" id="KW-0479">Metal-binding</keyword>
<evidence type="ECO:0000256" key="3">
    <source>
        <dbReference type="ARBA" id="ARBA00022723"/>
    </source>
</evidence>
<dbReference type="SUPFAM" id="SSF89562">
    <property type="entry name" value="RraA-like"/>
    <property type="match status" value="1"/>
</dbReference>
<gene>
    <name evidence="8" type="ORF">CFBP6411_01036</name>
</gene>
<name>A0A2K4W931_9PSED</name>
<keyword evidence="7" id="KW-0460">Magnesium</keyword>
<evidence type="ECO:0000313" key="8">
    <source>
        <dbReference type="EMBL" id="SOS32396.1"/>
    </source>
</evidence>
<dbReference type="InterPro" id="IPR005493">
    <property type="entry name" value="RraA/RraA-like"/>
</dbReference>
<sequence length="231" mass="24614">MSIRSYRLNPMPAALDPALMERFTGVEAATCGHYLHDRFMRNDLRPLIDGVRIAGTAVTVSIAGADSTLLYHAMDQVRPGDVLIIDRGHDERHAAWGGFMAAVAKARGLAGVIIDGMVTDPAAIREAGVPTWARGVSPITTKLFNFGGGFNIPVSCGGVSVSPGDAVLADDCGILVIPADQVDGICDVALADQADEGGWIKRIQAGERLQDLVDIKSMIAERNRLDEVKHD</sequence>
<evidence type="ECO:0000256" key="6">
    <source>
        <dbReference type="ARBA" id="ARBA00030169"/>
    </source>
</evidence>
<dbReference type="Proteomes" id="UP000238093">
    <property type="component" value="Chromosome I"/>
</dbReference>
<evidence type="ECO:0000256" key="2">
    <source>
        <dbReference type="ARBA" id="ARBA00016549"/>
    </source>
</evidence>
<feature type="binding site" evidence="7">
    <location>
        <begin position="97"/>
        <end position="100"/>
    </location>
    <ligand>
        <name>substrate</name>
    </ligand>
</feature>
<dbReference type="PANTHER" id="PTHR33254">
    <property type="entry name" value="4-HYDROXY-4-METHYL-2-OXOGLUTARATE ALDOLASE 3-RELATED"/>
    <property type="match status" value="1"/>
</dbReference>
<reference evidence="8 9" key="1">
    <citation type="submission" date="2017-11" db="EMBL/GenBank/DDBJ databases">
        <authorList>
            <person name="Han C.G."/>
        </authorList>
    </citation>
    <scope>NUCLEOTIDE SEQUENCE [LARGE SCALE GENOMIC DNA]</scope>
    <source>
        <strain evidence="8">CFBP6411</strain>
    </source>
</reference>
<dbReference type="GO" id="GO:0032259">
    <property type="term" value="P:methylation"/>
    <property type="evidence" value="ECO:0007669"/>
    <property type="project" value="UniProtKB-KW"/>
</dbReference>
<evidence type="ECO:0000256" key="7">
    <source>
        <dbReference type="PIRSR" id="PIRSR605493-1"/>
    </source>
</evidence>
<dbReference type="Pfam" id="PF03737">
    <property type="entry name" value="RraA-like"/>
    <property type="match status" value="1"/>
</dbReference>
<keyword evidence="4" id="KW-0456">Lyase</keyword>
<dbReference type="GO" id="GO:0016829">
    <property type="term" value="F:lyase activity"/>
    <property type="evidence" value="ECO:0007669"/>
    <property type="project" value="UniProtKB-KW"/>
</dbReference>
<dbReference type="RefSeq" id="WP_197710883.1">
    <property type="nucleotide sequence ID" value="NZ_LT963408.1"/>
</dbReference>
<dbReference type="EMBL" id="LT963408">
    <property type="protein sequence ID" value="SOS32396.1"/>
    <property type="molecule type" value="Genomic_DNA"/>
</dbReference>